<dbReference type="HAMAP" id="MF_00607">
    <property type="entry name" value="16SrRNA_methyltr_A"/>
    <property type="match status" value="1"/>
</dbReference>
<dbReference type="PANTHER" id="PTHR11727:SF7">
    <property type="entry name" value="DIMETHYLADENOSINE TRANSFERASE-RELATED"/>
    <property type="match status" value="1"/>
</dbReference>
<feature type="binding site" evidence="7 8">
    <location>
        <position position="99"/>
    </location>
    <ligand>
        <name>S-adenosyl-L-methionine</name>
        <dbReference type="ChEBI" id="CHEBI:59789"/>
    </ligand>
</feature>
<keyword evidence="5 7" id="KW-0949">S-adenosyl-L-methionine</keyword>
<comment type="caution">
    <text evidence="10">The sequence shown here is derived from an EMBL/GenBank/DDBJ whole genome shotgun (WGS) entry which is preliminary data.</text>
</comment>
<feature type="binding site" evidence="8">
    <location>
        <position position="120"/>
    </location>
    <ligand>
        <name>S-adenosyl-L-methionine</name>
        <dbReference type="ChEBI" id="CHEBI:59789"/>
    </ligand>
</feature>
<keyword evidence="3 7" id="KW-0489">Methyltransferase</keyword>
<dbReference type="Gene3D" id="1.10.8.100">
    <property type="entry name" value="Ribosomal RNA adenine dimethylase-like, domain 2"/>
    <property type="match status" value="1"/>
</dbReference>
<evidence type="ECO:0000256" key="6">
    <source>
        <dbReference type="ARBA" id="ARBA00022884"/>
    </source>
</evidence>
<keyword evidence="2 7" id="KW-0698">rRNA processing</keyword>
<dbReference type="PANTHER" id="PTHR11727">
    <property type="entry name" value="DIMETHYLADENOSINE TRANSFERASE"/>
    <property type="match status" value="1"/>
</dbReference>
<dbReference type="GO" id="GO:0005829">
    <property type="term" value="C:cytosol"/>
    <property type="evidence" value="ECO:0007669"/>
    <property type="project" value="TreeGrafter"/>
</dbReference>
<dbReference type="InterPro" id="IPR029063">
    <property type="entry name" value="SAM-dependent_MTases_sf"/>
</dbReference>
<keyword evidence="4 7" id="KW-0808">Transferase</keyword>
<dbReference type="SUPFAM" id="SSF53335">
    <property type="entry name" value="S-adenosyl-L-methionine-dependent methyltransferases"/>
    <property type="match status" value="1"/>
</dbReference>
<keyword evidence="1 7" id="KW-0963">Cytoplasm</keyword>
<dbReference type="EMBL" id="LBQB01000010">
    <property type="protein sequence ID" value="KKP68927.1"/>
    <property type="molecule type" value="Genomic_DNA"/>
</dbReference>
<dbReference type="SMART" id="SM00650">
    <property type="entry name" value="rADc"/>
    <property type="match status" value="1"/>
</dbReference>
<evidence type="ECO:0000256" key="1">
    <source>
        <dbReference type="ARBA" id="ARBA00022490"/>
    </source>
</evidence>
<proteinExistence type="inferred from homology"/>
<dbReference type="Proteomes" id="UP000034581">
    <property type="component" value="Unassembled WGS sequence"/>
</dbReference>
<dbReference type="PATRIC" id="fig|1618350.3.peg.1083"/>
<evidence type="ECO:0000256" key="4">
    <source>
        <dbReference type="ARBA" id="ARBA00022679"/>
    </source>
</evidence>
<comment type="catalytic activity">
    <reaction evidence="7">
        <text>adenosine(1518)/adenosine(1519) in 16S rRNA + 4 S-adenosyl-L-methionine = N(6)-dimethyladenosine(1518)/N(6)-dimethyladenosine(1519) in 16S rRNA + 4 S-adenosyl-L-homocysteine + 4 H(+)</text>
        <dbReference type="Rhea" id="RHEA:19609"/>
        <dbReference type="Rhea" id="RHEA-COMP:10232"/>
        <dbReference type="Rhea" id="RHEA-COMP:10233"/>
        <dbReference type="ChEBI" id="CHEBI:15378"/>
        <dbReference type="ChEBI" id="CHEBI:57856"/>
        <dbReference type="ChEBI" id="CHEBI:59789"/>
        <dbReference type="ChEBI" id="CHEBI:74411"/>
        <dbReference type="ChEBI" id="CHEBI:74493"/>
        <dbReference type="EC" id="2.1.1.182"/>
    </reaction>
</comment>
<evidence type="ECO:0000256" key="5">
    <source>
        <dbReference type="ARBA" id="ARBA00022691"/>
    </source>
</evidence>
<dbReference type="InterPro" id="IPR001737">
    <property type="entry name" value="KsgA/Erm"/>
</dbReference>
<reference evidence="10 11" key="1">
    <citation type="journal article" date="2015" name="Nature">
        <title>rRNA introns, odd ribosomes, and small enigmatic genomes across a large radiation of phyla.</title>
        <authorList>
            <person name="Brown C.T."/>
            <person name="Hug L.A."/>
            <person name="Thomas B.C."/>
            <person name="Sharon I."/>
            <person name="Castelle C.J."/>
            <person name="Singh A."/>
            <person name="Wilkins M.J."/>
            <person name="Williams K.H."/>
            <person name="Banfield J.F."/>
        </authorList>
    </citation>
    <scope>NUCLEOTIDE SEQUENCE [LARGE SCALE GENOMIC DNA]</scope>
</reference>
<comment type="function">
    <text evidence="7">Specifically dimethylates two adjacent adenosines (A1518 and A1519) in the loop of a conserved hairpin near the 3'-end of 16S rRNA in the 30S particle. May play a critical role in biogenesis of 30S subunits.</text>
</comment>
<feature type="binding site" evidence="7 8">
    <location>
        <position position="26"/>
    </location>
    <ligand>
        <name>S-adenosyl-L-methionine</name>
        <dbReference type="ChEBI" id="CHEBI:59789"/>
    </ligand>
</feature>
<dbReference type="InterPro" id="IPR020596">
    <property type="entry name" value="rRNA_Ade_Mease_Trfase_CS"/>
</dbReference>
<comment type="similarity">
    <text evidence="7">Belongs to the class I-like SAM-binding methyltransferase superfamily. rRNA adenine N(6)-methyltransferase family. RsmA subfamily.</text>
</comment>
<evidence type="ECO:0000256" key="2">
    <source>
        <dbReference type="ARBA" id="ARBA00022552"/>
    </source>
</evidence>
<dbReference type="GO" id="GO:0052908">
    <property type="term" value="F:16S rRNA (adenine(1518)-N(6)/adenine(1519)-N(6))-dimethyltransferase activity"/>
    <property type="evidence" value="ECO:0007669"/>
    <property type="project" value="UniProtKB-EC"/>
</dbReference>
<evidence type="ECO:0000313" key="11">
    <source>
        <dbReference type="Proteomes" id="UP000034581"/>
    </source>
</evidence>
<dbReference type="CDD" id="cd02440">
    <property type="entry name" value="AdoMet_MTases"/>
    <property type="match status" value="1"/>
</dbReference>
<feature type="binding site" evidence="7 8">
    <location>
        <position position="72"/>
    </location>
    <ligand>
        <name>S-adenosyl-L-methionine</name>
        <dbReference type="ChEBI" id="CHEBI:59789"/>
    </ligand>
</feature>
<dbReference type="EC" id="2.1.1.182" evidence="7"/>
<keyword evidence="6 7" id="KW-0694">RNA-binding</keyword>
<dbReference type="GO" id="GO:0003723">
    <property type="term" value="F:RNA binding"/>
    <property type="evidence" value="ECO:0007669"/>
    <property type="project" value="UniProtKB-UniRule"/>
</dbReference>
<evidence type="ECO:0000256" key="8">
    <source>
        <dbReference type="PROSITE-ProRule" id="PRU01026"/>
    </source>
</evidence>
<feature type="binding site" evidence="7 8">
    <location>
        <position position="24"/>
    </location>
    <ligand>
        <name>S-adenosyl-L-methionine</name>
        <dbReference type="ChEBI" id="CHEBI:59789"/>
    </ligand>
</feature>
<feature type="binding site" evidence="7 8">
    <location>
        <position position="51"/>
    </location>
    <ligand>
        <name>S-adenosyl-L-methionine</name>
        <dbReference type="ChEBI" id="CHEBI:59789"/>
    </ligand>
</feature>
<dbReference type="InterPro" id="IPR011530">
    <property type="entry name" value="rRNA_adenine_dimethylase"/>
</dbReference>
<comment type="caution">
    <text evidence="7">Lacks conserved residue(s) required for the propagation of feature annotation.</text>
</comment>
<protein>
    <recommendedName>
        <fullName evidence="7">Ribosomal RNA small subunit methyltransferase A</fullName>
        <ecNumber evidence="7">2.1.1.182</ecNumber>
    </recommendedName>
    <alternativeName>
        <fullName evidence="7">16S rRNA (adenine(1518)-N(6)/adenine(1519)-N(6))-dimethyltransferase</fullName>
    </alternativeName>
    <alternativeName>
        <fullName evidence="7">16S rRNA dimethyladenosine transferase</fullName>
    </alternativeName>
    <alternativeName>
        <fullName evidence="7">16S rRNA dimethylase</fullName>
    </alternativeName>
    <alternativeName>
        <fullName evidence="7">S-adenosylmethionine-6-N', N'-adenosyl(rRNA) dimethyltransferase</fullName>
    </alternativeName>
</protein>
<dbReference type="PROSITE" id="PS01131">
    <property type="entry name" value="RRNA_A_DIMETH"/>
    <property type="match status" value="1"/>
</dbReference>
<dbReference type="STRING" id="1618350.UR67_C0010G0011"/>
<comment type="subcellular location">
    <subcellularLocation>
        <location evidence="7">Cytoplasm</location>
    </subcellularLocation>
</comment>
<evidence type="ECO:0000259" key="9">
    <source>
        <dbReference type="SMART" id="SM00650"/>
    </source>
</evidence>
<dbReference type="Gene3D" id="3.40.50.150">
    <property type="entry name" value="Vaccinia Virus protein VP39"/>
    <property type="match status" value="1"/>
</dbReference>
<feature type="domain" description="Ribosomal RNA adenine methylase transferase N-terminal" evidence="9">
    <location>
        <begin position="31"/>
        <end position="203"/>
    </location>
</feature>
<accession>A0A0G0ENN4</accession>
<sequence length="262" mass="29885">MDITTIKKLLNQYNLSPQKRFGQNFLVDETVILTMIETANLTKDDTVVEIGPGIGALTTQIIRKVKKIIAVEFDTNMVNILNSNYEINNANNLTILNQDVLDFNPTSYPDIKSNYKVIGSIPYQITSPLIHKLINWEVKPQLAVLLIQKEVAEKICSKTPNASYFSIFISAFGKAEIIKNVTSSSFYPSPKVQSAIIKITFENKKNLLEPAKFSKFLHHGFKNPRKMINKAFDKKLLLKNNINPELRPENLILDEWIKLYQN</sequence>
<gene>
    <name evidence="7" type="primary">rsmA</name>
    <name evidence="7" type="synonym">ksgA</name>
    <name evidence="10" type="ORF">UR67_C0010G0011</name>
</gene>
<dbReference type="InterPro" id="IPR023165">
    <property type="entry name" value="rRNA_Ade_diMease-like_C"/>
</dbReference>
<dbReference type="NCBIfam" id="TIGR00755">
    <property type="entry name" value="ksgA"/>
    <property type="match status" value="1"/>
</dbReference>
<dbReference type="PROSITE" id="PS51689">
    <property type="entry name" value="SAM_RNA_A_N6_MT"/>
    <property type="match status" value="1"/>
</dbReference>
<dbReference type="AlphaFoldDB" id="A0A0G0ENN4"/>
<dbReference type="InterPro" id="IPR020598">
    <property type="entry name" value="rRNA_Ade_methylase_Trfase_N"/>
</dbReference>
<organism evidence="10 11">
    <name type="scientific">candidate division CPR3 bacterium GW2011_GWF2_35_18</name>
    <dbReference type="NCBI Taxonomy" id="1618350"/>
    <lineage>
        <taxon>Bacteria</taxon>
        <taxon>Bacteria division CPR3</taxon>
    </lineage>
</organism>
<evidence type="ECO:0000313" key="10">
    <source>
        <dbReference type="EMBL" id="KKP68927.1"/>
    </source>
</evidence>
<evidence type="ECO:0000256" key="7">
    <source>
        <dbReference type="HAMAP-Rule" id="MF_00607"/>
    </source>
</evidence>
<dbReference type="Pfam" id="PF00398">
    <property type="entry name" value="RrnaAD"/>
    <property type="match status" value="1"/>
</dbReference>
<name>A0A0G0ENN4_UNCC3</name>
<evidence type="ECO:0000256" key="3">
    <source>
        <dbReference type="ARBA" id="ARBA00022603"/>
    </source>
</evidence>